<name>A0A0N1HK42_9EURO</name>
<dbReference type="VEuPathDB" id="FungiDB:AB675_4073"/>
<accession>A0A0N1HK42</accession>
<organism evidence="1 2">
    <name type="scientific">Cyphellophora attinorum</name>
    <dbReference type="NCBI Taxonomy" id="1664694"/>
    <lineage>
        <taxon>Eukaryota</taxon>
        <taxon>Fungi</taxon>
        <taxon>Dikarya</taxon>
        <taxon>Ascomycota</taxon>
        <taxon>Pezizomycotina</taxon>
        <taxon>Eurotiomycetes</taxon>
        <taxon>Chaetothyriomycetidae</taxon>
        <taxon>Chaetothyriales</taxon>
        <taxon>Cyphellophoraceae</taxon>
        <taxon>Cyphellophora</taxon>
    </lineage>
</organism>
<comment type="caution">
    <text evidence="1">The sequence shown here is derived from an EMBL/GenBank/DDBJ whole genome shotgun (WGS) entry which is preliminary data.</text>
</comment>
<evidence type="ECO:0000313" key="2">
    <source>
        <dbReference type="Proteomes" id="UP000038010"/>
    </source>
</evidence>
<sequence length="142" mass="16528">MFQTLSTPSWAKAEPNLVSMPREILERIISFAIPDSVCVTTTYVPGSWKHDRPLEWVPGFWKQGRPFKWDPDWVSGLLAVSKRLRKVARSTLAQRVQTIAKVQGSSWYHYHYPRNPARVDRATRDYFTKVLTRNEEQTLHSA</sequence>
<protein>
    <submittedName>
        <fullName evidence="1">Uncharacterized protein</fullName>
    </submittedName>
</protein>
<dbReference type="EMBL" id="LFJN01000059">
    <property type="protein sequence ID" value="KPI34487.1"/>
    <property type="molecule type" value="Genomic_DNA"/>
</dbReference>
<evidence type="ECO:0000313" key="1">
    <source>
        <dbReference type="EMBL" id="KPI34487.1"/>
    </source>
</evidence>
<keyword evidence="2" id="KW-1185">Reference proteome</keyword>
<dbReference type="AlphaFoldDB" id="A0A0N1HK42"/>
<dbReference type="RefSeq" id="XP_017994450.1">
    <property type="nucleotide sequence ID" value="XM_018144185.1"/>
</dbReference>
<gene>
    <name evidence="1" type="ORF">AB675_4073</name>
</gene>
<dbReference type="GeneID" id="28736065"/>
<proteinExistence type="predicted"/>
<reference evidence="1 2" key="1">
    <citation type="submission" date="2015-06" db="EMBL/GenBank/DDBJ databases">
        <title>Draft genome of the ant-associated black yeast Phialophora attae CBS 131958.</title>
        <authorList>
            <person name="Moreno L.F."/>
            <person name="Stielow B.J."/>
            <person name="de Hoog S."/>
            <person name="Vicente V.A."/>
            <person name="Weiss V.A."/>
            <person name="de Vries M."/>
            <person name="Cruz L.M."/>
            <person name="Souza E.M."/>
        </authorList>
    </citation>
    <scope>NUCLEOTIDE SEQUENCE [LARGE SCALE GENOMIC DNA]</scope>
    <source>
        <strain evidence="1 2">CBS 131958</strain>
    </source>
</reference>
<dbReference type="Proteomes" id="UP000038010">
    <property type="component" value="Unassembled WGS sequence"/>
</dbReference>